<dbReference type="Gene3D" id="4.10.80.150">
    <property type="match status" value="1"/>
</dbReference>
<dbReference type="Proteomes" id="UP000694701">
    <property type="component" value="Unplaced"/>
</dbReference>
<evidence type="ECO:0000313" key="3">
    <source>
        <dbReference type="Proteomes" id="UP000694701"/>
    </source>
</evidence>
<dbReference type="Ensembl" id="ENSCCRT00020103816.1">
    <property type="protein sequence ID" value="ENSCCRP00020094987.1"/>
    <property type="gene ID" value="ENSCCRG00020043544.1"/>
</dbReference>
<evidence type="ECO:0000313" key="2">
    <source>
        <dbReference type="Ensembl" id="ENSCCRP00020094987.1"/>
    </source>
</evidence>
<name>A0A8C2JJ50_CYPCA</name>
<dbReference type="SUPFAM" id="SSF63748">
    <property type="entry name" value="Tudor/PWWP/MBT"/>
    <property type="match status" value="1"/>
</dbReference>
<accession>A0A8C2JJ50</accession>
<proteinExistence type="predicted"/>
<dbReference type="InterPro" id="IPR000313">
    <property type="entry name" value="PWWP_dom"/>
</dbReference>
<organism evidence="2 3">
    <name type="scientific">Cyprinus carpio</name>
    <name type="common">Common carp</name>
    <dbReference type="NCBI Taxonomy" id="7962"/>
    <lineage>
        <taxon>Eukaryota</taxon>
        <taxon>Metazoa</taxon>
        <taxon>Chordata</taxon>
        <taxon>Craniata</taxon>
        <taxon>Vertebrata</taxon>
        <taxon>Euteleostomi</taxon>
        <taxon>Actinopterygii</taxon>
        <taxon>Neopterygii</taxon>
        <taxon>Teleostei</taxon>
        <taxon>Ostariophysi</taxon>
        <taxon>Cypriniformes</taxon>
        <taxon>Cyprinidae</taxon>
        <taxon>Cyprininae</taxon>
        <taxon>Cyprinus</taxon>
    </lineage>
</organism>
<sequence length="74" mass="8690">MSTDEFTPGDIVFAKMKGYPFWPARVSLYTADMKHIHQIQYMKSMLSYMSLRLGKEKPPKIRSPSSFMEHTRCE</sequence>
<reference evidence="2" key="1">
    <citation type="submission" date="2025-08" db="UniProtKB">
        <authorList>
            <consortium name="Ensembl"/>
        </authorList>
    </citation>
    <scope>IDENTIFICATION</scope>
</reference>
<feature type="domain" description="PWWP" evidence="1">
    <location>
        <begin position="8"/>
        <end position="74"/>
    </location>
</feature>
<dbReference type="AlphaFoldDB" id="A0A8C2JJ50"/>
<evidence type="ECO:0000259" key="1">
    <source>
        <dbReference type="PROSITE" id="PS50812"/>
    </source>
</evidence>
<protein>
    <recommendedName>
        <fullName evidence="1">PWWP domain-containing protein</fullName>
    </recommendedName>
</protein>
<dbReference type="PROSITE" id="PS50812">
    <property type="entry name" value="PWWP"/>
    <property type="match status" value="1"/>
</dbReference>
<dbReference type="Pfam" id="PF00855">
    <property type="entry name" value="PWWP"/>
    <property type="match status" value="1"/>
</dbReference>